<name>A0A7J6MG10_PERCH</name>
<evidence type="ECO:0000256" key="1">
    <source>
        <dbReference type="SAM" id="Phobius"/>
    </source>
</evidence>
<gene>
    <name evidence="2" type="ORF">FOL47_002022</name>
</gene>
<sequence>MEESFLYTKDLLQPKILIAVAAVTLTAAWWTWRNYNEKKCPPGMESPKGRFTVSLPDINLDEAHRDFFRAAKSGNVLVAAKGCLKYPPCIPSDVTEEDWRRIAETLLKLCNPPEVSDEVVSRLPQLVNTTLGIEFTKQLGLPPALLQPKYVIVAEGSKVRVALYAYLAGNKGTGFGYVIGEGLELDRIRC</sequence>
<proteinExistence type="predicted"/>
<keyword evidence="1" id="KW-0472">Membrane</keyword>
<feature type="transmembrane region" description="Helical" evidence="1">
    <location>
        <begin position="12"/>
        <end position="32"/>
    </location>
</feature>
<dbReference type="OrthoDB" id="423172at2759"/>
<keyword evidence="3" id="KW-1185">Reference proteome</keyword>
<dbReference type="EMBL" id="JAAPAO010000151">
    <property type="protein sequence ID" value="KAF4670503.1"/>
    <property type="molecule type" value="Genomic_DNA"/>
</dbReference>
<evidence type="ECO:0000313" key="3">
    <source>
        <dbReference type="Proteomes" id="UP000591131"/>
    </source>
</evidence>
<evidence type="ECO:0000313" key="2">
    <source>
        <dbReference type="EMBL" id="KAF4670503.1"/>
    </source>
</evidence>
<comment type="caution">
    <text evidence="2">The sequence shown here is derived from an EMBL/GenBank/DDBJ whole genome shotgun (WGS) entry which is preliminary data.</text>
</comment>
<protein>
    <submittedName>
        <fullName evidence="2">Uncharacterized protein</fullName>
    </submittedName>
</protein>
<organism evidence="2 3">
    <name type="scientific">Perkinsus chesapeaki</name>
    <name type="common">Clam parasite</name>
    <name type="synonym">Perkinsus andrewsi</name>
    <dbReference type="NCBI Taxonomy" id="330153"/>
    <lineage>
        <taxon>Eukaryota</taxon>
        <taxon>Sar</taxon>
        <taxon>Alveolata</taxon>
        <taxon>Perkinsozoa</taxon>
        <taxon>Perkinsea</taxon>
        <taxon>Perkinsida</taxon>
        <taxon>Perkinsidae</taxon>
        <taxon>Perkinsus</taxon>
    </lineage>
</organism>
<keyword evidence="1" id="KW-0812">Transmembrane</keyword>
<dbReference type="Proteomes" id="UP000591131">
    <property type="component" value="Unassembled WGS sequence"/>
</dbReference>
<keyword evidence="1" id="KW-1133">Transmembrane helix</keyword>
<reference evidence="2 3" key="1">
    <citation type="submission" date="2020-04" db="EMBL/GenBank/DDBJ databases">
        <title>Perkinsus chesapeaki whole genome sequence.</title>
        <authorList>
            <person name="Bogema D.R."/>
        </authorList>
    </citation>
    <scope>NUCLEOTIDE SEQUENCE [LARGE SCALE GENOMIC DNA]</scope>
    <source>
        <strain evidence="2">ATCC PRA-425</strain>
    </source>
</reference>
<accession>A0A7J6MG10</accession>
<dbReference type="AlphaFoldDB" id="A0A7J6MG10"/>